<feature type="transmembrane region" description="Helical" evidence="10">
    <location>
        <begin position="24"/>
        <end position="44"/>
    </location>
</feature>
<keyword evidence="13" id="KW-1185">Reference proteome</keyword>
<evidence type="ECO:0000256" key="10">
    <source>
        <dbReference type="SAM" id="Phobius"/>
    </source>
</evidence>
<keyword evidence="5 10" id="KW-1133">Transmembrane helix</keyword>
<evidence type="ECO:0000256" key="8">
    <source>
        <dbReference type="ARBA" id="ARBA00023180"/>
    </source>
</evidence>
<evidence type="ECO:0000256" key="2">
    <source>
        <dbReference type="ARBA" id="ARBA00022679"/>
    </source>
</evidence>
<dbReference type="GO" id="GO:0003976">
    <property type="term" value="F:UDP-N-acetylglucosamine-lysosomal-enzyme N-acetylglucosaminephosphotransferase activity"/>
    <property type="evidence" value="ECO:0007669"/>
    <property type="project" value="TreeGrafter"/>
</dbReference>
<evidence type="ECO:0000256" key="4">
    <source>
        <dbReference type="ARBA" id="ARBA00022737"/>
    </source>
</evidence>
<keyword evidence="7" id="KW-1015">Disulfide bond</keyword>
<dbReference type="InterPro" id="IPR031358">
    <property type="entry name" value="Stealth_CR1"/>
</dbReference>
<dbReference type="Pfam" id="PF17101">
    <property type="entry name" value="Stealth_CR1"/>
    <property type="match status" value="1"/>
</dbReference>
<evidence type="ECO:0000313" key="12">
    <source>
        <dbReference type="EnsemblMetazoa" id="XP_024083273.1"/>
    </source>
</evidence>
<dbReference type="InterPro" id="IPR021520">
    <property type="entry name" value="Stealth_CR2"/>
</dbReference>
<dbReference type="Pfam" id="PF00066">
    <property type="entry name" value="Notch"/>
    <property type="match status" value="1"/>
</dbReference>
<dbReference type="OrthoDB" id="6618048at2759"/>
<dbReference type="SUPFAM" id="SSF90193">
    <property type="entry name" value="Notch domain"/>
    <property type="match status" value="1"/>
</dbReference>
<feature type="domain" description="LNR" evidence="11">
    <location>
        <begin position="385"/>
        <end position="415"/>
    </location>
</feature>
<dbReference type="GO" id="GO:0005794">
    <property type="term" value="C:Golgi apparatus"/>
    <property type="evidence" value="ECO:0007669"/>
    <property type="project" value="TreeGrafter"/>
</dbReference>
<evidence type="ECO:0000256" key="6">
    <source>
        <dbReference type="ARBA" id="ARBA00023136"/>
    </source>
</evidence>
<evidence type="ECO:0000256" key="9">
    <source>
        <dbReference type="ARBA" id="ARBA00046288"/>
    </source>
</evidence>
<dbReference type="InterPro" id="IPR047141">
    <property type="entry name" value="Stealth"/>
</dbReference>
<dbReference type="PROSITE" id="PS50258">
    <property type="entry name" value="LNR"/>
    <property type="match status" value="1"/>
</dbReference>
<evidence type="ECO:0000259" key="11">
    <source>
        <dbReference type="PROSITE" id="PS50258"/>
    </source>
</evidence>
<dbReference type="InterPro" id="IPR000800">
    <property type="entry name" value="Notch_dom"/>
</dbReference>
<dbReference type="GO" id="GO:0016256">
    <property type="term" value="P:N-glycan processing to lysosome"/>
    <property type="evidence" value="ECO:0007669"/>
    <property type="project" value="TreeGrafter"/>
</dbReference>
<keyword evidence="2" id="KW-0808">Transferase</keyword>
<keyword evidence="8" id="KW-0325">Glycoprotein</keyword>
<dbReference type="EnsemblMetazoa" id="XM_024227505.1">
    <property type="protein sequence ID" value="XP_024083273.1"/>
    <property type="gene ID" value="LOC106663634"/>
</dbReference>
<dbReference type="Pfam" id="PF17102">
    <property type="entry name" value="Stealth_CR3"/>
    <property type="match status" value="1"/>
</dbReference>
<evidence type="ECO:0000256" key="1">
    <source>
        <dbReference type="ARBA" id="ARBA00007583"/>
    </source>
</evidence>
<dbReference type="Gene3D" id="3.30.300.320">
    <property type="match status" value="1"/>
</dbReference>
<dbReference type="RefSeq" id="XP_024083273.1">
    <property type="nucleotide sequence ID" value="XM_024227505.1"/>
</dbReference>
<comment type="similarity">
    <text evidence="1">Belongs to the stealth family.</text>
</comment>
<dbReference type="AlphaFoldDB" id="A0A8I6SH92"/>
<dbReference type="Proteomes" id="UP000494040">
    <property type="component" value="Unassembled WGS sequence"/>
</dbReference>
<reference evidence="12" key="1">
    <citation type="submission" date="2022-01" db="UniProtKB">
        <authorList>
            <consortium name="EnsemblMetazoa"/>
        </authorList>
    </citation>
    <scope>IDENTIFICATION</scope>
</reference>
<keyword evidence="3 10" id="KW-0812">Transmembrane</keyword>
<sequence length="732" mass="86080">MPRWKYAQRYFYDIVSHKYIKWKYVLVFVLIVVAFEFWEVFNLWDRRHRKFRLNRNCYDVPVDAVITWVNGSDPIFQNQLQYYEKDLRDQFAKQCPYKICLPSHISAARISWVVKASVSANISFSIVNSTDNKSWAIISWNTQAQAEQINSIVFGETRTTMYQAYWTVDKKAPNLWANNNSLFLTIIGDCNLTEEKIIKWLGTNVKHVWLYRASAVVQFFTHNDIHRILQNADWRVMKVNQGLKLNITRAYLILELPTSLHPGDYSPARFSDKEELRYCLRSIEKHASWIRNIYIVTNGQIPYWLNLENPRIKLITHDEIYRDENHLPTFSSPSIEVHLHRIPGLSEKFLYLNDDILIGKDIFLEDFISPIKGQKIYLSWPIPDCSLSCPWSWVNDGSCDPACNTSQCSFDGGDCLDENLLGDKRFNYSDEQNLDYEILQKEHINIEHNSVLLNVSKNSLNTSILEENILSANLNSTRNNINVSRVPLMYKYVDDASSGKIYDTYAESLLYVNKLYNRRYKYKMRKVPSHIPHLIDKTIMENLQLKFQEEYVKTSSHKFRQPDDMQLAFSYYYFIMSEKYTKSKGEIFDMFDTDKSGSWSDREIRTIIAQLYSLPLNRGSVLHFEGSLINCANRDDYNRPQPMYERYLDSKLPFISKDLVLRCNSVIRPLMDRFGIKSKYDYTVLKSTEVESATEFQMITSNLSILLNTLDRIRGYPNFCFVKEIHLSQRQS</sequence>
<dbReference type="GeneID" id="106663634"/>
<dbReference type="GO" id="GO:0046835">
    <property type="term" value="P:carbohydrate phosphorylation"/>
    <property type="evidence" value="ECO:0007669"/>
    <property type="project" value="TreeGrafter"/>
</dbReference>
<dbReference type="SMART" id="SM00004">
    <property type="entry name" value="NL"/>
    <property type="match status" value="1"/>
</dbReference>
<organism evidence="12 13">
    <name type="scientific">Cimex lectularius</name>
    <name type="common">Bed bug</name>
    <name type="synonym">Acanthia lectularia</name>
    <dbReference type="NCBI Taxonomy" id="79782"/>
    <lineage>
        <taxon>Eukaryota</taxon>
        <taxon>Metazoa</taxon>
        <taxon>Ecdysozoa</taxon>
        <taxon>Arthropoda</taxon>
        <taxon>Hexapoda</taxon>
        <taxon>Insecta</taxon>
        <taxon>Pterygota</taxon>
        <taxon>Neoptera</taxon>
        <taxon>Paraneoptera</taxon>
        <taxon>Hemiptera</taxon>
        <taxon>Heteroptera</taxon>
        <taxon>Panheteroptera</taxon>
        <taxon>Cimicomorpha</taxon>
        <taxon>Cimicidae</taxon>
        <taxon>Cimex</taxon>
    </lineage>
</organism>
<name>A0A8I6SH92_CIMLE</name>
<comment type="subcellular location">
    <subcellularLocation>
        <location evidence="9">Endomembrane system</location>
        <topology evidence="9">Single-pass type I membrane protein</topology>
    </subcellularLocation>
</comment>
<evidence type="ECO:0000313" key="13">
    <source>
        <dbReference type="Proteomes" id="UP000494040"/>
    </source>
</evidence>
<keyword evidence="4" id="KW-0677">Repeat</keyword>
<evidence type="ECO:0000256" key="7">
    <source>
        <dbReference type="ARBA" id="ARBA00023157"/>
    </source>
</evidence>
<accession>A0A8I6SH92</accession>
<keyword evidence="6 10" id="KW-0472">Membrane</keyword>
<dbReference type="PANTHER" id="PTHR24045:SF0">
    <property type="entry name" value="N-ACETYLGLUCOSAMINE-1-PHOSPHOTRANSFERASE SUBUNITS ALPHA_BETA"/>
    <property type="match status" value="1"/>
</dbReference>
<dbReference type="InterPro" id="IPR035993">
    <property type="entry name" value="Notch-like_dom_sf"/>
</dbReference>
<dbReference type="PANTHER" id="PTHR24045">
    <property type="match status" value="1"/>
</dbReference>
<proteinExistence type="inferred from homology"/>
<evidence type="ECO:0000256" key="3">
    <source>
        <dbReference type="ARBA" id="ARBA00022692"/>
    </source>
</evidence>
<protein>
    <recommendedName>
        <fullName evidence="11">LNR domain-containing protein</fullName>
    </recommendedName>
</protein>
<dbReference type="Pfam" id="PF11380">
    <property type="entry name" value="Stealth_CR2"/>
    <property type="match status" value="1"/>
</dbReference>
<dbReference type="CTD" id="79158"/>
<evidence type="ECO:0000256" key="5">
    <source>
        <dbReference type="ARBA" id="ARBA00022989"/>
    </source>
</evidence>
<dbReference type="InterPro" id="IPR031357">
    <property type="entry name" value="Stealth_CR3"/>
</dbReference>